<dbReference type="SUPFAM" id="SSF63817">
    <property type="entry name" value="Sortase"/>
    <property type="match status" value="1"/>
</dbReference>
<feature type="active site" description="Proton donor/acceptor" evidence="2">
    <location>
        <position position="101"/>
    </location>
</feature>
<keyword evidence="3" id="KW-1133">Transmembrane helix</keyword>
<keyword evidence="3" id="KW-0472">Membrane</keyword>
<dbReference type="InterPro" id="IPR005754">
    <property type="entry name" value="Sortase"/>
</dbReference>
<proteinExistence type="predicted"/>
<sequence>MSSKPQTDTAGKTKRQWALFTAGLVAILIGVGIIGFFGIRKLYREYQKQKLMRENPVVEIAELHIKAPILEGTDNSTLSKAAGHFIGTGDFGKGNYCIAGHSSTVYKEYFNDLKKVRNGMKIVLYDKSKKAYAYTVTESFIVQPNETEVLDDPGDNRLTIITCTDDGTQRQVVVAAFDGDR</sequence>
<feature type="transmembrane region" description="Helical" evidence="3">
    <location>
        <begin position="20"/>
        <end position="43"/>
    </location>
</feature>
<organism evidence="4 5">
    <name type="scientific">Ruminococcus flavefaciens</name>
    <dbReference type="NCBI Taxonomy" id="1265"/>
    <lineage>
        <taxon>Bacteria</taxon>
        <taxon>Bacillati</taxon>
        <taxon>Bacillota</taxon>
        <taxon>Clostridia</taxon>
        <taxon>Eubacteriales</taxon>
        <taxon>Oscillospiraceae</taxon>
        <taxon>Ruminococcus</taxon>
    </lineage>
</organism>
<dbReference type="InterPro" id="IPR042000">
    <property type="entry name" value="Sortase_D_2"/>
</dbReference>
<keyword evidence="3" id="KW-0812">Transmembrane</keyword>
<dbReference type="EMBL" id="QGDI01000002">
    <property type="protein sequence ID" value="PWJ14786.1"/>
    <property type="molecule type" value="Genomic_DNA"/>
</dbReference>
<dbReference type="Pfam" id="PF04203">
    <property type="entry name" value="Sortase"/>
    <property type="match status" value="1"/>
</dbReference>
<name>A0A315Y3M2_RUMFL</name>
<dbReference type="Gene3D" id="2.40.260.10">
    <property type="entry name" value="Sortase"/>
    <property type="match status" value="1"/>
</dbReference>
<evidence type="ECO:0000313" key="4">
    <source>
        <dbReference type="EMBL" id="PWJ14786.1"/>
    </source>
</evidence>
<protein>
    <submittedName>
        <fullName evidence="4">LPXTG-site transpeptidase (Sortase) family protein</fullName>
    </submittedName>
</protein>
<evidence type="ECO:0000256" key="1">
    <source>
        <dbReference type="ARBA" id="ARBA00022801"/>
    </source>
</evidence>
<dbReference type="RefSeq" id="WP_109725644.1">
    <property type="nucleotide sequence ID" value="NZ_QGDI01000002.1"/>
</dbReference>
<gene>
    <name evidence="4" type="ORF">IE37_00772</name>
</gene>
<dbReference type="InterPro" id="IPR023365">
    <property type="entry name" value="Sortase_dom-sf"/>
</dbReference>
<reference evidence="4 5" key="1">
    <citation type="submission" date="2018-05" db="EMBL/GenBank/DDBJ databases">
        <title>The Hungate 1000. A catalogue of reference genomes from the rumen microbiome.</title>
        <authorList>
            <person name="Kelly W."/>
        </authorList>
    </citation>
    <scope>NUCLEOTIDE SEQUENCE [LARGE SCALE GENOMIC DNA]</scope>
    <source>
        <strain evidence="4 5">SAb67</strain>
    </source>
</reference>
<evidence type="ECO:0000313" key="5">
    <source>
        <dbReference type="Proteomes" id="UP000245720"/>
    </source>
</evidence>
<feature type="active site" description="Acyl-thioester intermediate" evidence="2">
    <location>
        <position position="163"/>
    </location>
</feature>
<evidence type="ECO:0000256" key="2">
    <source>
        <dbReference type="PIRSR" id="PIRSR605754-1"/>
    </source>
</evidence>
<dbReference type="Proteomes" id="UP000245720">
    <property type="component" value="Unassembled WGS sequence"/>
</dbReference>
<dbReference type="GO" id="GO:0016787">
    <property type="term" value="F:hydrolase activity"/>
    <property type="evidence" value="ECO:0007669"/>
    <property type="project" value="UniProtKB-KW"/>
</dbReference>
<accession>A0A315Y3M2</accession>
<evidence type="ECO:0000256" key="3">
    <source>
        <dbReference type="SAM" id="Phobius"/>
    </source>
</evidence>
<comment type="caution">
    <text evidence="4">The sequence shown here is derived from an EMBL/GenBank/DDBJ whole genome shotgun (WGS) entry which is preliminary data.</text>
</comment>
<dbReference type="NCBIfam" id="TIGR01076">
    <property type="entry name" value="sortase_fam"/>
    <property type="match status" value="1"/>
</dbReference>
<dbReference type="AlphaFoldDB" id="A0A315Y3M2"/>
<dbReference type="CDD" id="cd06166">
    <property type="entry name" value="Sortase_D_2"/>
    <property type="match status" value="1"/>
</dbReference>
<keyword evidence="1" id="KW-0378">Hydrolase</keyword>